<dbReference type="NCBIfam" id="TIGR03429">
    <property type="entry name" value="arom_pren_DMATS"/>
    <property type="match status" value="1"/>
</dbReference>
<accession>A0AAX6MQ18</accession>
<dbReference type="GO" id="GO:0016765">
    <property type="term" value="F:transferase activity, transferring alkyl or aryl (other than methyl) groups"/>
    <property type="evidence" value="ECO:0007669"/>
    <property type="project" value="InterPro"/>
</dbReference>
<name>A0AAX6MQ18_9PEZI</name>
<evidence type="ECO:0000313" key="3">
    <source>
        <dbReference type="Proteomes" id="UP001369815"/>
    </source>
</evidence>
<organism evidence="2 3">
    <name type="scientific">Daldinia eschscholtzii</name>
    <dbReference type="NCBI Taxonomy" id="292717"/>
    <lineage>
        <taxon>Eukaryota</taxon>
        <taxon>Fungi</taxon>
        <taxon>Dikarya</taxon>
        <taxon>Ascomycota</taxon>
        <taxon>Pezizomycotina</taxon>
        <taxon>Sordariomycetes</taxon>
        <taxon>Xylariomycetidae</taxon>
        <taxon>Xylariales</taxon>
        <taxon>Hypoxylaceae</taxon>
        <taxon>Daldinia</taxon>
    </lineage>
</organism>
<dbReference type="SFLD" id="SFLDS00036">
    <property type="entry name" value="Aromatic_Prenyltransferase"/>
    <property type="match status" value="1"/>
</dbReference>
<protein>
    <recommendedName>
        <fullName evidence="4">Aromatic prenyltransferase</fullName>
    </recommendedName>
</protein>
<dbReference type="Proteomes" id="UP001369815">
    <property type="component" value="Unassembled WGS sequence"/>
</dbReference>
<evidence type="ECO:0000256" key="1">
    <source>
        <dbReference type="ARBA" id="ARBA00022679"/>
    </source>
</evidence>
<dbReference type="CDD" id="cd13929">
    <property type="entry name" value="PT-DMATS_CymD"/>
    <property type="match status" value="1"/>
</dbReference>
<dbReference type="InterPro" id="IPR017795">
    <property type="entry name" value="ABBA_NscD-like"/>
</dbReference>
<dbReference type="Pfam" id="PF11991">
    <property type="entry name" value="Trp_DMAT"/>
    <property type="match status" value="1"/>
</dbReference>
<evidence type="ECO:0008006" key="4">
    <source>
        <dbReference type="Google" id="ProtNLM"/>
    </source>
</evidence>
<dbReference type="AlphaFoldDB" id="A0AAX6MQ18"/>
<evidence type="ECO:0000313" key="2">
    <source>
        <dbReference type="EMBL" id="KAK6954586.1"/>
    </source>
</evidence>
<proteinExistence type="predicted"/>
<dbReference type="PANTHER" id="PTHR40627">
    <property type="entry name" value="INDOLE PRENYLTRANSFERASE TDIB-RELATED"/>
    <property type="match status" value="1"/>
</dbReference>
<dbReference type="InterPro" id="IPR033964">
    <property type="entry name" value="ABBA"/>
</dbReference>
<dbReference type="PANTHER" id="PTHR40627:SF5">
    <property type="entry name" value="INDOLE PRENYLTRANSFERASE TDIB"/>
    <property type="match status" value="1"/>
</dbReference>
<comment type="caution">
    <text evidence="2">The sequence shown here is derived from an EMBL/GenBank/DDBJ whole genome shotgun (WGS) entry which is preliminary data.</text>
</comment>
<reference evidence="2 3" key="1">
    <citation type="journal article" date="2024" name="Front Chem Biol">
        <title>Unveiling the potential of Daldinia eschscholtzii MFLUCC 19-0629 through bioactivity and bioinformatics studies for enhanced sustainable agriculture production.</title>
        <authorList>
            <person name="Brooks S."/>
            <person name="Weaver J.A."/>
            <person name="Klomchit A."/>
            <person name="Alharthi S.A."/>
            <person name="Onlamun T."/>
            <person name="Nurani R."/>
            <person name="Vong T.K."/>
            <person name="Alberti F."/>
            <person name="Greco C."/>
        </authorList>
    </citation>
    <scope>NUCLEOTIDE SEQUENCE [LARGE SCALE GENOMIC DNA]</scope>
    <source>
        <strain evidence="2">MFLUCC 19-0629</strain>
    </source>
</reference>
<keyword evidence="3" id="KW-1185">Reference proteome</keyword>
<dbReference type="SFLD" id="SFLDG01162">
    <property type="entry name" value="I"/>
    <property type="match status" value="1"/>
</dbReference>
<keyword evidence="1" id="KW-0808">Transferase</keyword>
<gene>
    <name evidence="2" type="ORF">Daesc_004553</name>
</gene>
<sequence length="417" mass="46224">MSATSPLLPGATDDKSTMSTITDEEFWSKHARSTLGPLLGLSGTYTTSDQASHLQFFDEHIISCLGSQQIEPKVEYWASPDLAGTRFEVSLNLTTRGKAKVRLSFDLLRDGTGLDPFGENNARETLQRLCSATGGDPRLMDHLMETFFLSPSETETLSKKVRPHMQIPPACIAFELEGHRQILKAYIPVLRKAALGKSAADITLNALRDLEPLGYDLSYNLDLLGERLTDDPKANQGSRVKVYVHRKTCTFATARDVITLGGRLSGEAILKKVAILRSIWHLLLNEPDGIPEDKIDTWSKQERSPGAAFSGVLFSVDLAAGKKQPDIKIYVPVFQYAEHTETSFRNTNAVLKAVDHEWGQTGRFNEVATAVFGQQKVHGQSHLSYSYTESKGVYLTAYFSVPVFHREQIASAYNILD</sequence>
<dbReference type="EMBL" id="JBANMG010000004">
    <property type="protein sequence ID" value="KAK6954586.1"/>
    <property type="molecule type" value="Genomic_DNA"/>
</dbReference>
<dbReference type="GO" id="GO:0009820">
    <property type="term" value="P:alkaloid metabolic process"/>
    <property type="evidence" value="ECO:0007669"/>
    <property type="project" value="InterPro"/>
</dbReference>